<gene>
    <name evidence="1" type="ordered locus">Hden_0523</name>
</gene>
<dbReference type="AlphaFoldDB" id="D8JS85"/>
<evidence type="ECO:0008006" key="3">
    <source>
        <dbReference type="Google" id="ProtNLM"/>
    </source>
</evidence>
<proteinExistence type="predicted"/>
<accession>D8JS85</accession>
<evidence type="ECO:0000313" key="1">
    <source>
        <dbReference type="EMBL" id="ADJ22344.1"/>
    </source>
</evidence>
<protein>
    <recommendedName>
        <fullName evidence="3">Zinc-finger domain-containing protein</fullName>
    </recommendedName>
</protein>
<dbReference type="RefSeq" id="WP_013214563.1">
    <property type="nucleotide sequence ID" value="NC_014313.1"/>
</dbReference>
<dbReference type="KEGG" id="hdn:Hden_0523"/>
<dbReference type="STRING" id="582899.Hden_0523"/>
<dbReference type="eggNOG" id="ENOG502ZF13">
    <property type="taxonomic scope" value="Bacteria"/>
</dbReference>
<sequence>MTNPITCKDSTWLVSESRERTLSKEELQDLEGHIAECPYCKGASTQFAVLFKQLDHYLGNSRAEKDETG</sequence>
<keyword evidence="2" id="KW-1185">Reference proteome</keyword>
<organism evidence="1 2">
    <name type="scientific">Hyphomicrobium denitrificans (strain ATCC 51888 / DSM 1869 / NCIMB 11706 / TK 0415)</name>
    <dbReference type="NCBI Taxonomy" id="582899"/>
    <lineage>
        <taxon>Bacteria</taxon>
        <taxon>Pseudomonadati</taxon>
        <taxon>Pseudomonadota</taxon>
        <taxon>Alphaproteobacteria</taxon>
        <taxon>Hyphomicrobiales</taxon>
        <taxon>Hyphomicrobiaceae</taxon>
        <taxon>Hyphomicrobium</taxon>
    </lineage>
</organism>
<evidence type="ECO:0000313" key="2">
    <source>
        <dbReference type="Proteomes" id="UP000002033"/>
    </source>
</evidence>
<dbReference type="HOGENOM" id="CLU_201783_0_0_5"/>
<dbReference type="Proteomes" id="UP000002033">
    <property type="component" value="Chromosome"/>
</dbReference>
<reference evidence="2" key="1">
    <citation type="journal article" date="2011" name="J. Bacteriol.">
        <title>Genome sequences of eight morphologically diverse alphaproteobacteria.</title>
        <authorList>
            <consortium name="US DOE Joint Genome Institute"/>
            <person name="Brown P.J."/>
            <person name="Kysela D.T."/>
            <person name="Buechlein A."/>
            <person name="Hemmerich C."/>
            <person name="Brun Y.V."/>
        </authorList>
    </citation>
    <scope>NUCLEOTIDE SEQUENCE [LARGE SCALE GENOMIC DNA]</scope>
    <source>
        <strain evidence="2">ATCC 51888 / DSM 1869 / NCIB 11706 / TK 0415</strain>
    </source>
</reference>
<name>D8JS85_HYPDA</name>
<dbReference type="OrthoDB" id="7933390at2"/>
<dbReference type="EMBL" id="CP002083">
    <property type="protein sequence ID" value="ADJ22344.1"/>
    <property type="molecule type" value="Genomic_DNA"/>
</dbReference>